<dbReference type="Pfam" id="PF13622">
    <property type="entry name" value="4HBT_3"/>
    <property type="match status" value="1"/>
</dbReference>
<organism evidence="3 4">
    <name type="scientific">Rhodococcus tukisamuensis</name>
    <dbReference type="NCBI Taxonomy" id="168276"/>
    <lineage>
        <taxon>Bacteria</taxon>
        <taxon>Bacillati</taxon>
        <taxon>Actinomycetota</taxon>
        <taxon>Actinomycetes</taxon>
        <taxon>Mycobacteriales</taxon>
        <taxon>Nocardiaceae</taxon>
        <taxon>Rhodococcus</taxon>
    </lineage>
</organism>
<dbReference type="RefSeq" id="WP_072844729.1">
    <property type="nucleotide sequence ID" value="NZ_FNAB01000004.1"/>
</dbReference>
<evidence type="ECO:0000313" key="3">
    <source>
        <dbReference type="EMBL" id="SDD37461.1"/>
    </source>
</evidence>
<feature type="domain" description="Acyl-CoA thioesterase-like C-terminal" evidence="2">
    <location>
        <begin position="145"/>
        <end position="265"/>
    </location>
</feature>
<evidence type="ECO:0000313" key="4">
    <source>
        <dbReference type="Proteomes" id="UP000199417"/>
    </source>
</evidence>
<sequence length="269" mass="28978">MSDQAYYLPLGRDADGTERFASTALTESTWGPAMQHGAPPSALLVRALERCESREDTRLTRVVVEILGPVPIADIEVRSWVERPGRRVELVVAELWAAGPDGTARAVARGTGWRMQTADSSAVAHAGDPALAPRSQAHETALEGPFWDTGFVTSLEWMWLTDIGCEGPGQMWARPNAVLVEGEPLSPVQQLFVVADVANGVGTKLDPAEWTFLNTDVTVHLFRVPEGEWVGIAAETSYGPDGVGMCAGVLHDESGPVGRINQTLQVRGR</sequence>
<feature type="domain" description="Acyl-CoA thioesterase-like N-terminal HotDog" evidence="1">
    <location>
        <begin position="27"/>
        <end position="114"/>
    </location>
</feature>
<protein>
    <submittedName>
        <fullName evidence="3">Thioesterase-like superfamily protein</fullName>
    </submittedName>
</protein>
<dbReference type="SUPFAM" id="SSF54637">
    <property type="entry name" value="Thioesterase/thiol ester dehydrase-isomerase"/>
    <property type="match status" value="1"/>
</dbReference>
<evidence type="ECO:0000259" key="2">
    <source>
        <dbReference type="Pfam" id="PF20789"/>
    </source>
</evidence>
<dbReference type="InterPro" id="IPR049449">
    <property type="entry name" value="TesB_ACOT8-like_N"/>
</dbReference>
<name>A0A1G6U850_9NOCA</name>
<dbReference type="InterPro" id="IPR049450">
    <property type="entry name" value="ACOT8-like_C"/>
</dbReference>
<gene>
    <name evidence="3" type="ORF">SAMN05444580_104103</name>
</gene>
<dbReference type="EMBL" id="FNAB01000004">
    <property type="protein sequence ID" value="SDD37461.1"/>
    <property type="molecule type" value="Genomic_DNA"/>
</dbReference>
<dbReference type="Pfam" id="PF20789">
    <property type="entry name" value="4HBT_3C"/>
    <property type="match status" value="1"/>
</dbReference>
<dbReference type="AlphaFoldDB" id="A0A1G6U850"/>
<proteinExistence type="predicted"/>
<reference evidence="3 4" key="1">
    <citation type="submission" date="2016-10" db="EMBL/GenBank/DDBJ databases">
        <authorList>
            <person name="de Groot N.N."/>
        </authorList>
    </citation>
    <scope>NUCLEOTIDE SEQUENCE [LARGE SCALE GENOMIC DNA]</scope>
    <source>
        <strain evidence="3 4">JCM 11308</strain>
    </source>
</reference>
<dbReference type="STRING" id="168276.SAMN05444580_104103"/>
<accession>A0A1G6U850</accession>
<dbReference type="InterPro" id="IPR042171">
    <property type="entry name" value="Acyl-CoA_hotdog"/>
</dbReference>
<dbReference type="Proteomes" id="UP000199417">
    <property type="component" value="Unassembled WGS sequence"/>
</dbReference>
<dbReference type="InterPro" id="IPR029069">
    <property type="entry name" value="HotDog_dom_sf"/>
</dbReference>
<evidence type="ECO:0000259" key="1">
    <source>
        <dbReference type="Pfam" id="PF13622"/>
    </source>
</evidence>
<keyword evidence="4" id="KW-1185">Reference proteome</keyword>
<dbReference type="Gene3D" id="2.40.160.210">
    <property type="entry name" value="Acyl-CoA thioesterase, double hotdog domain"/>
    <property type="match status" value="1"/>
</dbReference>